<evidence type="ECO:0000313" key="1">
    <source>
        <dbReference type="EMBL" id="XPM62223.1"/>
    </source>
</evidence>
<gene>
    <name evidence="1" type="ORF">BH720_020640</name>
</gene>
<keyword evidence="1" id="KW-0547">Nucleotide-binding</keyword>
<evidence type="ECO:0000313" key="2">
    <source>
        <dbReference type="Proteomes" id="UP000095472"/>
    </source>
</evidence>
<keyword evidence="2" id="KW-1185">Reference proteome</keyword>
<name>A0ACD5GNB0_9CYAN</name>
<dbReference type="EMBL" id="CP182909">
    <property type="protein sequence ID" value="XPM62223.1"/>
    <property type="molecule type" value="Genomic_DNA"/>
</dbReference>
<accession>A0ACD5GNB0</accession>
<protein>
    <submittedName>
        <fullName evidence="1">ATP-binding protein</fullName>
    </submittedName>
</protein>
<keyword evidence="1" id="KW-0067">ATP-binding</keyword>
<organism evidence="1 2">
    <name type="scientific">Desertifilum tharense IPPAS B-1220</name>
    <dbReference type="NCBI Taxonomy" id="1781255"/>
    <lineage>
        <taxon>Bacteria</taxon>
        <taxon>Bacillati</taxon>
        <taxon>Cyanobacteriota</taxon>
        <taxon>Cyanophyceae</taxon>
        <taxon>Desertifilales</taxon>
        <taxon>Desertifilaceae</taxon>
        <taxon>Desertifilum</taxon>
    </lineage>
</organism>
<proteinExistence type="predicted"/>
<dbReference type="Proteomes" id="UP000095472">
    <property type="component" value="Chromosome"/>
</dbReference>
<reference evidence="1 2" key="1">
    <citation type="journal article" date="2016" name="Genome Announc.">
        <title>Draft Genome Sequence of the Thermotolerant Cyanobacterium Desertifilum sp. IPPAS B-1220.</title>
        <authorList>
            <person name="Mironov K.S."/>
            <person name="Sinetova M.A."/>
            <person name="Bolatkhan K."/>
            <person name="Zayadan B.K."/>
            <person name="Ustinova V.V."/>
            <person name="Kupriyanova E.V."/>
            <person name="Skrypnik A.N."/>
            <person name="Gogoleva N.E."/>
            <person name="Gogolev Y.V."/>
            <person name="Los D.A."/>
        </authorList>
    </citation>
    <scope>NUCLEOTIDE SEQUENCE [LARGE SCALE GENOMIC DNA]</scope>
    <source>
        <strain evidence="1 2">IPPAS B-1220</strain>
    </source>
</reference>
<sequence>MRYKFSPLNDVVTVQIQAQLGEWVQVSVRDRGAGIPEAFRSQIFQKFAQADSSDSRQKGERG</sequence>